<comment type="caution">
    <text evidence="1">The sequence shown here is derived from an EMBL/GenBank/DDBJ whole genome shotgun (WGS) entry which is preliminary data.</text>
</comment>
<accession>A0A0L8BR57</accession>
<dbReference type="SUPFAM" id="SSF69047">
    <property type="entry name" value="Hypothetical protein YjbJ"/>
    <property type="match status" value="1"/>
</dbReference>
<dbReference type="PATRIC" id="fig|106592.7.peg.1617"/>
<evidence type="ECO:0008006" key="3">
    <source>
        <dbReference type="Google" id="ProtNLM"/>
    </source>
</evidence>
<dbReference type="AlphaFoldDB" id="A0A0L8BR57"/>
<reference evidence="2" key="1">
    <citation type="submission" date="2015-07" db="EMBL/GenBank/DDBJ databases">
        <title>Whole genome sequence of an Ensifer adhaerens strain isolated from a cave pool in the Wind Cave National Park.</title>
        <authorList>
            <person name="Eng W.W.H."/>
            <person name="Gan H.M."/>
            <person name="Barton H.A."/>
            <person name="Savka M.A."/>
        </authorList>
    </citation>
    <scope>NUCLEOTIDE SEQUENCE [LARGE SCALE GENOMIC DNA]</scope>
    <source>
        <strain evidence="2">SD006</strain>
    </source>
</reference>
<name>A0A0L8BR57_ENSAD</name>
<gene>
    <name evidence="1" type="ORF">AC244_19050</name>
</gene>
<dbReference type="EMBL" id="LGAP01000013">
    <property type="protein sequence ID" value="KOF17014.1"/>
    <property type="molecule type" value="Genomic_DNA"/>
</dbReference>
<evidence type="ECO:0000313" key="2">
    <source>
        <dbReference type="Proteomes" id="UP000037425"/>
    </source>
</evidence>
<evidence type="ECO:0000313" key="1">
    <source>
        <dbReference type="EMBL" id="KOF17014.1"/>
    </source>
</evidence>
<protein>
    <recommendedName>
        <fullName evidence="3">CsbD-like domain-containing protein</fullName>
    </recommendedName>
</protein>
<organism evidence="1 2">
    <name type="scientific">Ensifer adhaerens</name>
    <name type="common">Sinorhizobium morelense</name>
    <dbReference type="NCBI Taxonomy" id="106592"/>
    <lineage>
        <taxon>Bacteria</taxon>
        <taxon>Pseudomonadati</taxon>
        <taxon>Pseudomonadota</taxon>
        <taxon>Alphaproteobacteria</taxon>
        <taxon>Hyphomicrobiales</taxon>
        <taxon>Rhizobiaceae</taxon>
        <taxon>Sinorhizobium/Ensifer group</taxon>
        <taxon>Ensifer</taxon>
    </lineage>
</organism>
<dbReference type="InterPro" id="IPR036629">
    <property type="entry name" value="YjbJ_sf"/>
</dbReference>
<sequence>MNWDIIQGKWTELKGIARDEAERQIDEWASRHREACLIGSKSQKQTPLRIPTVAAVAFLSLC</sequence>
<dbReference type="RefSeq" id="WP_053250392.1">
    <property type="nucleotide sequence ID" value="NZ_LGAP01000013.1"/>
</dbReference>
<dbReference type="Proteomes" id="UP000037425">
    <property type="component" value="Unassembled WGS sequence"/>
</dbReference>
<proteinExistence type="predicted"/>